<reference evidence="2 3" key="1">
    <citation type="journal article" date="2021" name="Int. J. Syst. Evol. Microbiol.">
        <title>Characterization of a novel transitional group Rickettsia species (Rickettsia tillamookensis sp. nov.) from the western black-legged tick, Ixodes pacificus.</title>
        <authorList>
            <person name="Gauthier D.T."/>
            <person name="Karpathy S.E."/>
            <person name="Grizzard S.L."/>
            <person name="Batra D."/>
            <person name="Rowe L.A."/>
            <person name="Paddock C.D."/>
        </authorList>
    </citation>
    <scope>NUCLEOTIDE SEQUENCE [LARGE SCALE GENOMIC DNA]</scope>
    <source>
        <strain evidence="2 3">Tillamook 23</strain>
    </source>
</reference>
<accession>A0A9E6MGN9</accession>
<evidence type="ECO:0000256" key="1">
    <source>
        <dbReference type="SAM" id="SignalP"/>
    </source>
</evidence>
<evidence type="ECO:0000313" key="3">
    <source>
        <dbReference type="Proteomes" id="UP000595296"/>
    </source>
</evidence>
<keyword evidence="3" id="KW-1185">Reference proteome</keyword>
<feature type="chain" id="PRO_5046963070" evidence="1">
    <location>
        <begin position="20"/>
        <end position="186"/>
    </location>
</feature>
<sequence>MLRFLIVVISLLLSQTVLARECSMPKEWQKLCPILESRVEQTIKKMKLQESNAEILEQFLNSTDYNFVYLPILQNDLPKTTLELLIAINERGLDIKKADLMAKYLQELVGFYNFQNVTAFDNNTSHIIGRQWHEIDYSGENMTWQNQKTKYARYDITDFKSVDCLKKFFKVESKLPYFTKIYKPRY</sequence>
<protein>
    <submittedName>
        <fullName evidence="2">Uncharacterized protein</fullName>
    </submittedName>
</protein>
<dbReference type="EMBL" id="CP060138">
    <property type="protein sequence ID" value="QQV74543.1"/>
    <property type="molecule type" value="Genomic_DNA"/>
</dbReference>
<gene>
    <name evidence="2" type="ORF">H6P87_00077</name>
</gene>
<organism evidence="2 3">
    <name type="scientific">Rickettsia tillamookensis</name>
    <dbReference type="NCBI Taxonomy" id="2761623"/>
    <lineage>
        <taxon>Bacteria</taxon>
        <taxon>Pseudomonadati</taxon>
        <taxon>Pseudomonadota</taxon>
        <taxon>Alphaproteobacteria</taxon>
        <taxon>Rickettsiales</taxon>
        <taxon>Rickettsiaceae</taxon>
        <taxon>Rickettsieae</taxon>
        <taxon>Rickettsia</taxon>
        <taxon>spotted fever group</taxon>
    </lineage>
</organism>
<proteinExistence type="predicted"/>
<feature type="signal peptide" evidence="1">
    <location>
        <begin position="1"/>
        <end position="19"/>
    </location>
</feature>
<dbReference type="RefSeq" id="WP_202069585.1">
    <property type="nucleotide sequence ID" value="NZ_CP060138.2"/>
</dbReference>
<dbReference type="Proteomes" id="UP000595296">
    <property type="component" value="Chromosome"/>
</dbReference>
<keyword evidence="1" id="KW-0732">Signal</keyword>
<evidence type="ECO:0000313" key="2">
    <source>
        <dbReference type="EMBL" id="QQV74543.1"/>
    </source>
</evidence>
<name>A0A9E6MGN9_9RICK</name>